<evidence type="ECO:0000256" key="2">
    <source>
        <dbReference type="ARBA" id="ARBA00022723"/>
    </source>
</evidence>
<dbReference type="InterPro" id="IPR043472">
    <property type="entry name" value="Macro_dom-like"/>
</dbReference>
<dbReference type="Pfam" id="PF10021">
    <property type="entry name" value="PARG_cat_microb"/>
    <property type="match status" value="1"/>
</dbReference>
<keyword evidence="2" id="KW-0479">Metal-binding</keyword>
<dbReference type="InterPro" id="IPR006620">
    <property type="entry name" value="Pro_4_hyd_alph"/>
</dbReference>
<keyword evidence="5" id="KW-0560">Oxidoreductase</keyword>
<proteinExistence type="predicted"/>
<dbReference type="InterPro" id="IPR019261">
    <property type="entry name" value="PARG_cat_microbial"/>
</dbReference>
<dbReference type="AlphaFoldDB" id="A0A814JV38"/>
<evidence type="ECO:0000313" key="9">
    <source>
        <dbReference type="Proteomes" id="UP000663832"/>
    </source>
</evidence>
<gene>
    <name evidence="8" type="ORF">QVE165_LOCUS17142</name>
</gene>
<keyword evidence="9" id="KW-1185">Reference proteome</keyword>
<dbReference type="InterPro" id="IPR045054">
    <property type="entry name" value="P4HA-like"/>
</dbReference>
<feature type="domain" description="Prolyl 4-hydroxylase alpha subunit" evidence="7">
    <location>
        <begin position="94"/>
        <end position="297"/>
    </location>
</feature>
<keyword evidence="6" id="KW-0408">Iron</keyword>
<dbReference type="Pfam" id="PF13640">
    <property type="entry name" value="2OG-FeII_Oxy_3"/>
    <property type="match status" value="1"/>
</dbReference>
<organism evidence="8 9">
    <name type="scientific">Adineta steineri</name>
    <dbReference type="NCBI Taxonomy" id="433720"/>
    <lineage>
        <taxon>Eukaryota</taxon>
        <taxon>Metazoa</taxon>
        <taxon>Spiralia</taxon>
        <taxon>Gnathifera</taxon>
        <taxon>Rotifera</taxon>
        <taxon>Eurotatoria</taxon>
        <taxon>Bdelloidea</taxon>
        <taxon>Adinetida</taxon>
        <taxon>Adinetidae</taxon>
        <taxon>Adineta</taxon>
    </lineage>
</organism>
<keyword evidence="3" id="KW-0847">Vitamin C</keyword>
<dbReference type="GO" id="GO:0031418">
    <property type="term" value="F:L-ascorbic acid binding"/>
    <property type="evidence" value="ECO:0007669"/>
    <property type="project" value="UniProtKB-KW"/>
</dbReference>
<dbReference type="Proteomes" id="UP000663832">
    <property type="component" value="Unassembled WGS sequence"/>
</dbReference>
<dbReference type="InterPro" id="IPR044862">
    <property type="entry name" value="Pro_4_hyd_alph_FE2OG_OXY"/>
</dbReference>
<evidence type="ECO:0000259" key="7">
    <source>
        <dbReference type="SMART" id="SM00702"/>
    </source>
</evidence>
<sequence>MTMFHTRTFFRMMFFGLAVFGCFLSIYQSRKTISQATEFDFQSYLRQEVNQFVTSNFCKEIPKISQDNTNYDLSQYKYECPHHRYTTRIIERSPLIVYIEQFLTQNEIQYLIELTEPFLKRSTVLASDGKYYINDNRTSRSAEIRRHQTPIVECIERRFAQFQGDIDVEHMEPLQVVEYTSGKQVKPHYDWFSQPEILKNGGQRVTSFFTYLEDNCSMGETEFLDIPFNKSSHERFCDILICDENSTEFGIRFRPLAGNSVFWYNTDEYGEVDYLTYHAGRPPGENGRKIGLNTWTHTQTKNNMHTPLRHLSFKQIKKFALNIFMDKSNDPINSKSNAQSYLSVSTQSNIKYKPIPDPLSVYVPLNSLTEETINSIVSTVQQRDKRNWNQSKRTLLAFLLAINNKVNEIEQNNHSNNKFDEQTVQHAAKVRQWLIEKVQFADNKELQWDELRQNYEKMVHQNDDNEMAKQLNITTIEPYYELAIEGVHPDVNRSREYMTRFRSCGWKPNELKLYWNATQLENLCPKYETNDKQVKEKDKNLPPHDPSDADAVLALRQYPVSKRNHAGTITYVNKGIQDAVFDAPKDAQLIVLNFANERTPGGGYLRHSLAQEEIILYNSDGYRSLLDLKYGRMGGGYAIPEFGLAYVRDIRFFDARTDKNRRADMLVSACYCLSGSPQLYKNPPSTEECIINHIAKFRAFIAAAVANTIGNGSNTYLLLGPIGTGAFGNDVNDIGYAFREILSSKMMGSNGPIRQAFGNIWFVSTDKWKNNRLEKILSEDSISNVE</sequence>
<name>A0A814JV38_9BILA</name>
<evidence type="ECO:0000256" key="5">
    <source>
        <dbReference type="ARBA" id="ARBA00023002"/>
    </source>
</evidence>
<dbReference type="OrthoDB" id="420380at2759"/>
<keyword evidence="4" id="KW-0223">Dioxygenase</keyword>
<evidence type="ECO:0000256" key="6">
    <source>
        <dbReference type="ARBA" id="ARBA00023004"/>
    </source>
</evidence>
<evidence type="ECO:0000256" key="4">
    <source>
        <dbReference type="ARBA" id="ARBA00022964"/>
    </source>
</evidence>
<dbReference type="Gene3D" id="2.60.120.620">
    <property type="entry name" value="q2cbj1_9rhob like domain"/>
    <property type="match status" value="1"/>
</dbReference>
<dbReference type="GO" id="GO:0005506">
    <property type="term" value="F:iron ion binding"/>
    <property type="evidence" value="ECO:0007669"/>
    <property type="project" value="InterPro"/>
</dbReference>
<dbReference type="EMBL" id="CAJNOM010000098">
    <property type="protein sequence ID" value="CAF1042362.1"/>
    <property type="molecule type" value="Genomic_DNA"/>
</dbReference>
<comment type="caution">
    <text evidence="8">The sequence shown here is derived from an EMBL/GenBank/DDBJ whole genome shotgun (WGS) entry which is preliminary data.</text>
</comment>
<comment type="cofactor">
    <cofactor evidence="1">
        <name>L-ascorbate</name>
        <dbReference type="ChEBI" id="CHEBI:38290"/>
    </cofactor>
</comment>
<reference evidence="8" key="1">
    <citation type="submission" date="2021-02" db="EMBL/GenBank/DDBJ databases">
        <authorList>
            <person name="Nowell W R."/>
        </authorList>
    </citation>
    <scope>NUCLEOTIDE SEQUENCE</scope>
</reference>
<dbReference type="SMART" id="SM00702">
    <property type="entry name" value="P4Hc"/>
    <property type="match status" value="1"/>
</dbReference>
<evidence type="ECO:0000256" key="1">
    <source>
        <dbReference type="ARBA" id="ARBA00001961"/>
    </source>
</evidence>
<dbReference type="PROSITE" id="PS51257">
    <property type="entry name" value="PROKAR_LIPOPROTEIN"/>
    <property type="match status" value="1"/>
</dbReference>
<dbReference type="Gene3D" id="3.40.220.10">
    <property type="entry name" value="Leucine Aminopeptidase, subunit E, domain 1"/>
    <property type="match status" value="1"/>
</dbReference>
<protein>
    <recommendedName>
        <fullName evidence="7">Prolyl 4-hydroxylase alpha subunit domain-containing protein</fullName>
    </recommendedName>
</protein>
<evidence type="ECO:0000256" key="3">
    <source>
        <dbReference type="ARBA" id="ARBA00022896"/>
    </source>
</evidence>
<dbReference type="PANTHER" id="PTHR10869:SF246">
    <property type="entry name" value="TRANSMEMBRANE PROLYL 4-HYDROXYLASE"/>
    <property type="match status" value="1"/>
</dbReference>
<dbReference type="GO" id="GO:0005783">
    <property type="term" value="C:endoplasmic reticulum"/>
    <property type="evidence" value="ECO:0007669"/>
    <property type="project" value="TreeGrafter"/>
</dbReference>
<dbReference type="PANTHER" id="PTHR10869">
    <property type="entry name" value="PROLYL 4-HYDROXYLASE ALPHA SUBUNIT"/>
    <property type="match status" value="1"/>
</dbReference>
<accession>A0A814JV38</accession>
<evidence type="ECO:0000313" key="8">
    <source>
        <dbReference type="EMBL" id="CAF1042362.1"/>
    </source>
</evidence>
<dbReference type="GO" id="GO:0004656">
    <property type="term" value="F:procollagen-proline 4-dioxygenase activity"/>
    <property type="evidence" value="ECO:0007669"/>
    <property type="project" value="TreeGrafter"/>
</dbReference>